<feature type="compositionally biased region" description="Low complexity" evidence="1">
    <location>
        <begin position="307"/>
        <end position="316"/>
    </location>
</feature>
<evidence type="ECO:0000256" key="1">
    <source>
        <dbReference type="SAM" id="MobiDB-lite"/>
    </source>
</evidence>
<name>A0ABU7V5F2_9MICO</name>
<feature type="region of interest" description="Disordered" evidence="1">
    <location>
        <begin position="88"/>
        <end position="107"/>
    </location>
</feature>
<dbReference type="Proteomes" id="UP001351900">
    <property type="component" value="Unassembled WGS sequence"/>
</dbReference>
<sequence>MRSTSYVAKFVAAAESNLALATRVKLAMVTDAAASAWFRMPRHPAWSPGVAHGPASPRELRSFARTSQPQRRKSAEYVVCCEVRRGRGVESRPGHAGEARPGHGCRGVRATTDAAEQRLLTAVPKLRWIASGVPELDPTEDTMGFLDRLFGTEPQNRQPYAQQPAAPRPAGYPSTTPPKSEDEIAIERYRYLLRTAPPETIEQVHAEAFARLTEQQRQQVLADMTATLPASEQPRSTDPNEMARAATRAEYMNPGSMERTLGGQRQGPSFGSMVGSSLLGTVAGYVIGSALVSAFMAPVFAADAGATDPGTAEAGTDTGGDPGWADASGAGDTGFADGGFGDFGDFGF</sequence>
<dbReference type="EMBL" id="JAZHOV010000003">
    <property type="protein sequence ID" value="MEF2254733.1"/>
    <property type="molecule type" value="Genomic_DNA"/>
</dbReference>
<evidence type="ECO:0000313" key="2">
    <source>
        <dbReference type="EMBL" id="MEF2254733.1"/>
    </source>
</evidence>
<reference evidence="2 3" key="1">
    <citation type="submission" date="2024-01" db="EMBL/GenBank/DDBJ databases">
        <title>the genome sequence of strain Microbacterium schleiferi NBRC 15075.</title>
        <authorList>
            <person name="Ding Y."/>
            <person name="Zhang G."/>
        </authorList>
    </citation>
    <scope>NUCLEOTIDE SEQUENCE [LARGE SCALE GENOMIC DNA]</scope>
    <source>
        <strain evidence="2 3">NBRC 15075</strain>
    </source>
</reference>
<dbReference type="RefSeq" id="WP_331791220.1">
    <property type="nucleotide sequence ID" value="NZ_BAAAUO010000002.1"/>
</dbReference>
<proteinExistence type="predicted"/>
<feature type="region of interest" description="Disordered" evidence="1">
    <location>
        <begin position="307"/>
        <end position="331"/>
    </location>
</feature>
<evidence type="ECO:0000313" key="3">
    <source>
        <dbReference type="Proteomes" id="UP001351900"/>
    </source>
</evidence>
<keyword evidence="3" id="KW-1185">Reference proteome</keyword>
<feature type="compositionally biased region" description="Basic and acidic residues" evidence="1">
    <location>
        <begin position="88"/>
        <end position="101"/>
    </location>
</feature>
<comment type="caution">
    <text evidence="2">The sequence shown here is derived from an EMBL/GenBank/DDBJ whole genome shotgun (WGS) entry which is preliminary data.</text>
</comment>
<gene>
    <name evidence="2" type="ORF">V2V91_06215</name>
</gene>
<protein>
    <recommendedName>
        <fullName evidence="4">DUF2076 domain-containing protein</fullName>
    </recommendedName>
</protein>
<organism evidence="2 3">
    <name type="scientific">Microbacterium schleiferi</name>
    <dbReference type="NCBI Taxonomy" id="69362"/>
    <lineage>
        <taxon>Bacteria</taxon>
        <taxon>Bacillati</taxon>
        <taxon>Actinomycetota</taxon>
        <taxon>Actinomycetes</taxon>
        <taxon>Micrococcales</taxon>
        <taxon>Microbacteriaceae</taxon>
        <taxon>Microbacterium</taxon>
    </lineage>
</organism>
<feature type="compositionally biased region" description="Low complexity" evidence="1">
    <location>
        <begin position="155"/>
        <end position="173"/>
    </location>
</feature>
<evidence type="ECO:0008006" key="4">
    <source>
        <dbReference type="Google" id="ProtNLM"/>
    </source>
</evidence>
<accession>A0ABU7V5F2</accession>
<feature type="region of interest" description="Disordered" evidence="1">
    <location>
        <begin position="155"/>
        <end position="182"/>
    </location>
</feature>